<keyword evidence="7 11" id="KW-0812">Transmembrane</keyword>
<dbReference type="InterPro" id="IPR019758">
    <property type="entry name" value="Pept_S26A_signal_pept_1_CS"/>
</dbReference>
<dbReference type="Gene3D" id="2.10.109.10">
    <property type="entry name" value="Umud Fragment, subunit A"/>
    <property type="match status" value="1"/>
</dbReference>
<feature type="transmembrane region" description="Helical" evidence="11">
    <location>
        <begin position="47"/>
        <end position="69"/>
    </location>
</feature>
<dbReference type="Gene3D" id="2.170.230.10">
    <property type="match status" value="1"/>
</dbReference>
<dbReference type="InterPro" id="IPR019766">
    <property type="entry name" value="Sign_pep_all-beta_subdom"/>
</dbReference>
<dbReference type="InterPro" id="IPR036286">
    <property type="entry name" value="LexA/Signal_pep-like_sf"/>
</dbReference>
<dbReference type="NCBIfam" id="NF008114">
    <property type="entry name" value="PRK10861.1"/>
    <property type="match status" value="1"/>
</dbReference>
<dbReference type="InterPro" id="IPR000223">
    <property type="entry name" value="Pept_S26A_signal_pept_1"/>
</dbReference>
<dbReference type="PRINTS" id="PR00727">
    <property type="entry name" value="LEADERPTASE"/>
</dbReference>
<gene>
    <name evidence="13" type="primary">lepB</name>
    <name evidence="13" type="ORF">ACFFIT_07350</name>
</gene>
<evidence type="ECO:0000256" key="9">
    <source>
        <dbReference type="ARBA" id="ARBA00022989"/>
    </source>
</evidence>
<evidence type="ECO:0000256" key="4">
    <source>
        <dbReference type="ARBA" id="ARBA00013208"/>
    </source>
</evidence>
<keyword evidence="10 11" id="KW-0472">Membrane</keyword>
<evidence type="ECO:0000313" key="14">
    <source>
        <dbReference type="Proteomes" id="UP001589758"/>
    </source>
</evidence>
<proteinExistence type="inferred from homology"/>
<feature type="domain" description="Peptidase S26" evidence="12">
    <location>
        <begin position="54"/>
        <end position="289"/>
    </location>
</feature>
<keyword evidence="14" id="KW-1185">Reference proteome</keyword>
<dbReference type="GO" id="GO:0009003">
    <property type="term" value="F:signal peptidase activity"/>
    <property type="evidence" value="ECO:0007669"/>
    <property type="project" value="UniProtKB-EC"/>
</dbReference>
<feature type="transmembrane region" description="Helical" evidence="11">
    <location>
        <begin position="6"/>
        <end position="26"/>
    </location>
</feature>
<protein>
    <recommendedName>
        <fullName evidence="5 11">Signal peptidase I</fullName>
        <ecNumber evidence="4 11">3.4.21.89</ecNumber>
    </recommendedName>
</protein>
<comment type="similarity">
    <text evidence="3 11">Belongs to the peptidase S26 family.</text>
</comment>
<dbReference type="PANTHER" id="PTHR43390">
    <property type="entry name" value="SIGNAL PEPTIDASE I"/>
    <property type="match status" value="1"/>
</dbReference>
<evidence type="ECO:0000256" key="6">
    <source>
        <dbReference type="ARBA" id="ARBA00022475"/>
    </source>
</evidence>
<evidence type="ECO:0000313" key="13">
    <source>
        <dbReference type="EMBL" id="MFC0179902.1"/>
    </source>
</evidence>
<evidence type="ECO:0000256" key="7">
    <source>
        <dbReference type="ARBA" id="ARBA00022692"/>
    </source>
</evidence>
<evidence type="ECO:0000256" key="10">
    <source>
        <dbReference type="ARBA" id="ARBA00023136"/>
    </source>
</evidence>
<evidence type="ECO:0000256" key="11">
    <source>
        <dbReference type="RuleBase" id="RU362042"/>
    </source>
</evidence>
<dbReference type="Pfam" id="PF10502">
    <property type="entry name" value="Peptidase_S26"/>
    <property type="match status" value="1"/>
</dbReference>
<comment type="subcellular location">
    <subcellularLocation>
        <location evidence="2">Cell membrane</location>
        <topology evidence="2">Multi-pass membrane protein</topology>
    </subcellularLocation>
    <subcellularLocation>
        <location evidence="11">Membrane</location>
        <topology evidence="11">Multi-pass membrane protein</topology>
    </subcellularLocation>
</comment>
<evidence type="ECO:0000256" key="2">
    <source>
        <dbReference type="ARBA" id="ARBA00004651"/>
    </source>
</evidence>
<keyword evidence="6" id="KW-1003">Cell membrane</keyword>
<comment type="caution">
    <text evidence="13">The sequence shown here is derived from an EMBL/GenBank/DDBJ whole genome shotgun (WGS) entry which is preliminary data.</text>
</comment>
<evidence type="ECO:0000256" key="3">
    <source>
        <dbReference type="ARBA" id="ARBA00009370"/>
    </source>
</evidence>
<dbReference type="PROSITE" id="PS00760">
    <property type="entry name" value="SPASE_I_2"/>
    <property type="match status" value="1"/>
</dbReference>
<comment type="catalytic activity">
    <reaction evidence="1 11">
        <text>Cleavage of hydrophobic, N-terminal signal or leader sequences from secreted and periplasmic proteins.</text>
        <dbReference type="EC" id="3.4.21.89"/>
    </reaction>
</comment>
<reference evidence="13 14" key="1">
    <citation type="submission" date="2024-09" db="EMBL/GenBank/DDBJ databases">
        <authorList>
            <person name="Sun Q."/>
            <person name="Mori K."/>
        </authorList>
    </citation>
    <scope>NUCLEOTIDE SEQUENCE [LARGE SCALE GENOMIC DNA]</scope>
    <source>
        <strain evidence="13 14">CCM 8545</strain>
    </source>
</reference>
<dbReference type="CDD" id="cd06530">
    <property type="entry name" value="S26_SPase_I"/>
    <property type="match status" value="1"/>
</dbReference>
<evidence type="ECO:0000259" key="12">
    <source>
        <dbReference type="Pfam" id="PF10502"/>
    </source>
</evidence>
<evidence type="ECO:0000256" key="5">
    <source>
        <dbReference type="ARBA" id="ARBA00019232"/>
    </source>
</evidence>
<dbReference type="RefSeq" id="WP_385877011.1">
    <property type="nucleotide sequence ID" value="NZ_JBHLXE010000084.1"/>
</dbReference>
<keyword evidence="9 11" id="KW-1133">Transmembrane helix</keyword>
<keyword evidence="11" id="KW-0645">Protease</keyword>
<dbReference type="InterPro" id="IPR019757">
    <property type="entry name" value="Pept_S26A_signal_pept_1_Lys-AS"/>
</dbReference>
<dbReference type="EMBL" id="JBHLXE010000084">
    <property type="protein sequence ID" value="MFC0179902.1"/>
    <property type="molecule type" value="Genomic_DNA"/>
</dbReference>
<dbReference type="InterPro" id="IPR019533">
    <property type="entry name" value="Peptidase_S26"/>
</dbReference>
<name>A0ABV6CA99_9GAMM</name>
<keyword evidence="8 11" id="KW-0378">Hydrolase</keyword>
<dbReference type="PANTHER" id="PTHR43390:SF1">
    <property type="entry name" value="CHLOROPLAST PROCESSING PEPTIDASE"/>
    <property type="match status" value="1"/>
</dbReference>
<accession>A0ABV6CA99</accession>
<dbReference type="SUPFAM" id="SSF51306">
    <property type="entry name" value="LexA/Signal peptidase"/>
    <property type="match status" value="1"/>
</dbReference>
<organism evidence="13 14">
    <name type="scientific">Thorsellia kenyensis</name>
    <dbReference type="NCBI Taxonomy" id="1549888"/>
    <lineage>
        <taxon>Bacteria</taxon>
        <taxon>Pseudomonadati</taxon>
        <taxon>Pseudomonadota</taxon>
        <taxon>Gammaproteobacteria</taxon>
        <taxon>Enterobacterales</taxon>
        <taxon>Thorselliaceae</taxon>
        <taxon>Thorsellia</taxon>
    </lineage>
</organism>
<dbReference type="PROSITE" id="PS00761">
    <property type="entry name" value="SPASE_I_3"/>
    <property type="match status" value="1"/>
</dbReference>
<dbReference type="NCBIfam" id="TIGR02227">
    <property type="entry name" value="sigpep_I_bact"/>
    <property type="match status" value="2"/>
</dbReference>
<evidence type="ECO:0000256" key="1">
    <source>
        <dbReference type="ARBA" id="ARBA00000677"/>
    </source>
</evidence>
<dbReference type="Proteomes" id="UP001589758">
    <property type="component" value="Unassembled WGS sequence"/>
</dbReference>
<dbReference type="EC" id="3.4.21.89" evidence="4 11"/>
<evidence type="ECO:0000256" key="8">
    <source>
        <dbReference type="ARBA" id="ARBA00022801"/>
    </source>
</evidence>
<sequence length="312" mass="35195">MIINKFALALVLGAFFTGIFLLIYKIKFRKAHKKAIENNQLPEKKHVFFESVGGFFPVIAFVLIFRSFIFEPFQIPSGSMMRTLLVGDFLLVNKFNYGIKNPVTNGSWIELNSPKRGDVVVFKAPGRDNVDYIKRVIGLPGERVIYDKTTKEVQIYPACYVTTETCKPLEVTYSAPIKSDFFDVSNRNDLILPLEKGASDPAGIAGNRLLERTETIDGHSHTILINPVKSDKVLGYASNSRLVNNNKAEFIIPEDSYFVMGDNRDNSEDGRFFGPVHKDLLVGNAVFIWISFERLPGEWPTGIRFSRIGTIE</sequence>